<dbReference type="AlphaFoldDB" id="A0A6V7W141"/>
<evidence type="ECO:0000256" key="4">
    <source>
        <dbReference type="ARBA" id="ARBA00023242"/>
    </source>
</evidence>
<reference evidence="7 8" key="1">
    <citation type="submission" date="2020-08" db="EMBL/GenBank/DDBJ databases">
        <authorList>
            <person name="Koutsovoulos G."/>
            <person name="Danchin GJ E."/>
        </authorList>
    </citation>
    <scope>NUCLEOTIDE SEQUENCE [LARGE SCALE GENOMIC DNA]</scope>
</reference>
<gene>
    <name evidence="7" type="ORF">MENT_LOCUS33005</name>
</gene>
<dbReference type="InterPro" id="IPR000232">
    <property type="entry name" value="HSF_DNA-bd"/>
</dbReference>
<evidence type="ECO:0000256" key="2">
    <source>
        <dbReference type="ARBA" id="ARBA00006403"/>
    </source>
</evidence>
<dbReference type="GO" id="GO:0043565">
    <property type="term" value="F:sequence-specific DNA binding"/>
    <property type="evidence" value="ECO:0007669"/>
    <property type="project" value="InterPro"/>
</dbReference>
<organism evidence="7 8">
    <name type="scientific">Meloidogyne enterolobii</name>
    <name type="common">Root-knot nematode worm</name>
    <name type="synonym">Meloidogyne mayaguensis</name>
    <dbReference type="NCBI Taxonomy" id="390850"/>
    <lineage>
        <taxon>Eukaryota</taxon>
        <taxon>Metazoa</taxon>
        <taxon>Ecdysozoa</taxon>
        <taxon>Nematoda</taxon>
        <taxon>Chromadorea</taxon>
        <taxon>Rhabditida</taxon>
        <taxon>Tylenchina</taxon>
        <taxon>Tylenchomorpha</taxon>
        <taxon>Tylenchoidea</taxon>
        <taxon>Meloidogynidae</taxon>
        <taxon>Meloidogyninae</taxon>
        <taxon>Meloidogyne</taxon>
    </lineage>
</organism>
<dbReference type="GO" id="GO:0003700">
    <property type="term" value="F:DNA-binding transcription factor activity"/>
    <property type="evidence" value="ECO:0007669"/>
    <property type="project" value="InterPro"/>
</dbReference>
<protein>
    <recommendedName>
        <fullName evidence="6">HSF-type DNA-binding domain-containing protein</fullName>
    </recommendedName>
</protein>
<dbReference type="SUPFAM" id="SSF46785">
    <property type="entry name" value="Winged helix' DNA-binding domain"/>
    <property type="match status" value="1"/>
</dbReference>
<dbReference type="Gene3D" id="1.10.10.10">
    <property type="entry name" value="Winged helix-like DNA-binding domain superfamily/Winged helix DNA-binding domain"/>
    <property type="match status" value="1"/>
</dbReference>
<dbReference type="GO" id="GO:0005634">
    <property type="term" value="C:nucleus"/>
    <property type="evidence" value="ECO:0007669"/>
    <property type="project" value="UniProtKB-SubCell"/>
</dbReference>
<dbReference type="PRINTS" id="PR00056">
    <property type="entry name" value="HSFDOMAIN"/>
</dbReference>
<dbReference type="Pfam" id="PF00447">
    <property type="entry name" value="HSF_DNA-bind"/>
    <property type="match status" value="1"/>
</dbReference>
<proteinExistence type="inferred from homology"/>
<dbReference type="Proteomes" id="UP000580250">
    <property type="component" value="Unassembled WGS sequence"/>
</dbReference>
<dbReference type="PANTHER" id="PTHR10015:SF427">
    <property type="entry name" value="HEAT SHOCK FACTOR PROTEIN"/>
    <property type="match status" value="1"/>
</dbReference>
<comment type="subcellular location">
    <subcellularLocation>
        <location evidence="1">Nucleus</location>
    </subcellularLocation>
</comment>
<evidence type="ECO:0000256" key="1">
    <source>
        <dbReference type="ARBA" id="ARBA00004123"/>
    </source>
</evidence>
<keyword evidence="4" id="KW-0539">Nucleus</keyword>
<dbReference type="InterPro" id="IPR036388">
    <property type="entry name" value="WH-like_DNA-bd_sf"/>
</dbReference>
<name>A0A6V7W141_MELEN</name>
<comment type="caution">
    <text evidence="7">The sequence shown here is derived from an EMBL/GenBank/DDBJ whole genome shotgun (WGS) entry which is preliminary data.</text>
</comment>
<evidence type="ECO:0000313" key="7">
    <source>
        <dbReference type="EMBL" id="CAD2180897.1"/>
    </source>
</evidence>
<evidence type="ECO:0000259" key="6">
    <source>
        <dbReference type="SMART" id="SM00415"/>
    </source>
</evidence>
<sequence>MDPYAFCSNVLPQYFKHKNLNSLVRQLNMYGFRKNTPIDRSGLARAESDQDHLEFAPPLFSS</sequence>
<evidence type="ECO:0000256" key="5">
    <source>
        <dbReference type="RuleBase" id="RU004020"/>
    </source>
</evidence>
<accession>A0A6V7W141</accession>
<dbReference type="SMART" id="SM00415">
    <property type="entry name" value="HSF"/>
    <property type="match status" value="1"/>
</dbReference>
<dbReference type="PANTHER" id="PTHR10015">
    <property type="entry name" value="HEAT SHOCK TRANSCRIPTION FACTOR"/>
    <property type="match status" value="1"/>
</dbReference>
<dbReference type="InterPro" id="IPR036390">
    <property type="entry name" value="WH_DNA-bd_sf"/>
</dbReference>
<dbReference type="OrthoDB" id="60033at2759"/>
<keyword evidence="3" id="KW-0238">DNA-binding</keyword>
<dbReference type="EMBL" id="CAJEWN010000383">
    <property type="protein sequence ID" value="CAD2180897.1"/>
    <property type="molecule type" value="Genomic_DNA"/>
</dbReference>
<feature type="domain" description="HSF-type DNA-binding" evidence="6">
    <location>
        <begin position="2"/>
        <end position="60"/>
    </location>
</feature>
<evidence type="ECO:0000313" key="8">
    <source>
        <dbReference type="Proteomes" id="UP000580250"/>
    </source>
</evidence>
<evidence type="ECO:0000256" key="3">
    <source>
        <dbReference type="ARBA" id="ARBA00023125"/>
    </source>
</evidence>
<comment type="similarity">
    <text evidence="2 5">Belongs to the HSF family.</text>
</comment>